<dbReference type="RefSeq" id="WP_047886127.1">
    <property type="nucleotide sequence ID" value="NZ_LDOU01000015.1"/>
</dbReference>
<evidence type="ECO:0000313" key="6">
    <source>
        <dbReference type="EMBL" id="KLV08239.1"/>
    </source>
</evidence>
<keyword evidence="2" id="KW-0479">Metal-binding</keyword>
<reference evidence="6 7" key="1">
    <citation type="submission" date="2015-05" db="EMBL/GenBank/DDBJ databases">
        <title>Photobacterium galathea sp. nov.</title>
        <authorList>
            <person name="Machado H."/>
            <person name="Gram L."/>
        </authorList>
    </citation>
    <scope>NUCLEOTIDE SEQUENCE [LARGE SCALE GENOMIC DNA]</scope>
    <source>
        <strain evidence="6 7">DSM 22954</strain>
    </source>
</reference>
<dbReference type="Proteomes" id="UP000035909">
    <property type="component" value="Unassembled WGS sequence"/>
</dbReference>
<dbReference type="InterPro" id="IPR051607">
    <property type="entry name" value="Metallo-dep_hydrolases"/>
</dbReference>
<dbReference type="InterPro" id="IPR006680">
    <property type="entry name" value="Amidohydro-rel"/>
</dbReference>
<comment type="cofactor">
    <cofactor evidence="1">
        <name>Zn(2+)</name>
        <dbReference type="ChEBI" id="CHEBI:29105"/>
    </cofactor>
</comment>
<dbReference type="Gene3D" id="3.20.20.140">
    <property type="entry name" value="Metal-dependent hydrolases"/>
    <property type="match status" value="1"/>
</dbReference>
<dbReference type="STRING" id="320778.ABT57_15705"/>
<protein>
    <recommendedName>
        <fullName evidence="5">Amidohydrolase-related domain-containing protein</fullName>
    </recommendedName>
</protein>
<proteinExistence type="predicted"/>
<dbReference type="AlphaFoldDB" id="A0A0J1H982"/>
<dbReference type="OrthoDB" id="9807210at2"/>
<dbReference type="InterPro" id="IPR032466">
    <property type="entry name" value="Metal_Hydrolase"/>
</dbReference>
<dbReference type="GO" id="GO:0019239">
    <property type="term" value="F:deaminase activity"/>
    <property type="evidence" value="ECO:0007669"/>
    <property type="project" value="TreeGrafter"/>
</dbReference>
<feature type="domain" description="Amidohydrolase-related" evidence="5">
    <location>
        <begin position="112"/>
        <end position="433"/>
    </location>
</feature>
<dbReference type="EMBL" id="LDOU01000015">
    <property type="protein sequence ID" value="KLV08239.1"/>
    <property type="molecule type" value="Genomic_DNA"/>
</dbReference>
<organism evidence="6 7">
    <name type="scientific">Photobacterium ganghwense</name>
    <dbReference type="NCBI Taxonomy" id="320778"/>
    <lineage>
        <taxon>Bacteria</taxon>
        <taxon>Pseudomonadati</taxon>
        <taxon>Pseudomonadota</taxon>
        <taxon>Gammaproteobacteria</taxon>
        <taxon>Vibrionales</taxon>
        <taxon>Vibrionaceae</taxon>
        <taxon>Photobacterium</taxon>
    </lineage>
</organism>
<evidence type="ECO:0000256" key="4">
    <source>
        <dbReference type="ARBA" id="ARBA00022833"/>
    </source>
</evidence>
<dbReference type="PANTHER" id="PTHR11271">
    <property type="entry name" value="GUANINE DEAMINASE"/>
    <property type="match status" value="1"/>
</dbReference>
<evidence type="ECO:0000256" key="3">
    <source>
        <dbReference type="ARBA" id="ARBA00022801"/>
    </source>
</evidence>
<evidence type="ECO:0000256" key="2">
    <source>
        <dbReference type="ARBA" id="ARBA00022723"/>
    </source>
</evidence>
<dbReference type="Pfam" id="PF01979">
    <property type="entry name" value="Amidohydro_1"/>
    <property type="match status" value="1"/>
</dbReference>
<dbReference type="Gene3D" id="2.30.40.10">
    <property type="entry name" value="Urease, subunit C, domain 1"/>
    <property type="match status" value="1"/>
</dbReference>
<dbReference type="GO" id="GO:0005829">
    <property type="term" value="C:cytosol"/>
    <property type="evidence" value="ECO:0007669"/>
    <property type="project" value="TreeGrafter"/>
</dbReference>
<gene>
    <name evidence="6" type="ORF">ABT57_15705</name>
</gene>
<dbReference type="SUPFAM" id="SSF51338">
    <property type="entry name" value="Composite domain of metallo-dependent hydrolases"/>
    <property type="match status" value="1"/>
</dbReference>
<dbReference type="InterPro" id="IPR011059">
    <property type="entry name" value="Metal-dep_hydrolase_composite"/>
</dbReference>
<comment type="caution">
    <text evidence="6">The sequence shown here is derived from an EMBL/GenBank/DDBJ whole genome shotgun (WGS) entry which is preliminary data.</text>
</comment>
<evidence type="ECO:0000313" key="7">
    <source>
        <dbReference type="Proteomes" id="UP000035909"/>
    </source>
</evidence>
<keyword evidence="3" id="KW-0378">Hydrolase</keyword>
<sequence>MITRLSAKWIVGYQNGAHCLYEDAQIVYEQGGKVLFVGHDYPGVVDDSIDLGNVLIGPGFIDLDAIVDLDSTVLAFDHQPGWKKGRLPSSAWQRRETYSNAQLDFNKRYAFNMLLLNGITTVMPITSILYREWAETYDEFVRTADIAVEAGIRAFLGPAYMSGYGVVNPDESVSMVFDEAKGLSGLRQAIHYIERLRADYPETIEGVLAPDRIEGCTPALLQETARAMRDLQCPVRLHSCQGEFELKMIDRLHQGKSSIEYMAEAGLLSRHLLLPHLQFLGGLTPTDARVNDELALIGESGASAVICPLVAGRHGKYFSGVSRFKQHGINLSLGTDTFPVDMIQNMHIGCILSRVNESNITEASALDYYNMATLGGAKALGRDDLGRLCEGSAADMIIFDFNNIYTGQNFDPITTMVINGNGRDIKGVIVNGVRRVWDGKLTHQEWDMALLHQQAQHQFDYFKSTYPERAFGSKSLDEIFPPSLPVHRRQ</sequence>
<dbReference type="NCBIfam" id="NF004801">
    <property type="entry name" value="PRK06151.1"/>
    <property type="match status" value="1"/>
</dbReference>
<name>A0A0J1H982_9GAMM</name>
<evidence type="ECO:0000259" key="5">
    <source>
        <dbReference type="Pfam" id="PF01979"/>
    </source>
</evidence>
<evidence type="ECO:0000256" key="1">
    <source>
        <dbReference type="ARBA" id="ARBA00001947"/>
    </source>
</evidence>
<keyword evidence="4" id="KW-0862">Zinc</keyword>
<keyword evidence="7" id="KW-1185">Reference proteome</keyword>
<dbReference type="GO" id="GO:0046872">
    <property type="term" value="F:metal ion binding"/>
    <property type="evidence" value="ECO:0007669"/>
    <property type="project" value="UniProtKB-KW"/>
</dbReference>
<accession>A0A0J1H982</accession>
<dbReference type="SUPFAM" id="SSF51556">
    <property type="entry name" value="Metallo-dependent hydrolases"/>
    <property type="match status" value="1"/>
</dbReference>
<dbReference type="PATRIC" id="fig|320778.3.peg.3414"/>